<feature type="binding site" evidence="8">
    <location>
        <position position="368"/>
    </location>
    <ligand>
        <name>Zn(2+)</name>
        <dbReference type="ChEBI" id="CHEBI:29105"/>
        <label>2</label>
    </ligand>
</feature>
<dbReference type="RefSeq" id="WP_075315637.1">
    <property type="nucleotide sequence ID" value="NZ_CP018871.1"/>
</dbReference>
<dbReference type="PRINTS" id="PR00113">
    <property type="entry name" value="ALKPHPHTASE"/>
</dbReference>
<dbReference type="CDD" id="cd16012">
    <property type="entry name" value="ALP"/>
    <property type="match status" value="1"/>
</dbReference>
<dbReference type="GO" id="GO:0004035">
    <property type="term" value="F:alkaline phosphatase activity"/>
    <property type="evidence" value="ECO:0007669"/>
    <property type="project" value="UniProtKB-EC"/>
</dbReference>
<evidence type="ECO:0000256" key="1">
    <source>
        <dbReference type="ARBA" id="ARBA00005984"/>
    </source>
</evidence>
<dbReference type="Pfam" id="PF00245">
    <property type="entry name" value="Alk_phosphatase"/>
    <property type="match status" value="2"/>
</dbReference>
<comment type="similarity">
    <text evidence="1 10">Belongs to the alkaline phosphatase family.</text>
</comment>
<evidence type="ECO:0000313" key="12">
    <source>
        <dbReference type="Proteomes" id="UP000451048"/>
    </source>
</evidence>
<dbReference type="Proteomes" id="UP000451048">
    <property type="component" value="Unassembled WGS sequence"/>
</dbReference>
<name>A0A1L6KMT7_ACIHA</name>
<dbReference type="PROSITE" id="PS51257">
    <property type="entry name" value="PROKAR_LIPOPROTEIN"/>
    <property type="match status" value="1"/>
</dbReference>
<dbReference type="EC" id="3.1.3.1" evidence="11"/>
<keyword evidence="9" id="KW-1015">Disulfide bond</keyword>
<evidence type="ECO:0000256" key="9">
    <source>
        <dbReference type="PIRSR" id="PIRSR601952-3"/>
    </source>
</evidence>
<comment type="caution">
    <text evidence="11">The sequence shown here is derived from an EMBL/GenBank/DDBJ whole genome shotgun (WGS) entry which is preliminary data.</text>
</comment>
<keyword evidence="6 8" id="KW-0460">Magnesium</keyword>
<dbReference type="NCBIfam" id="NF007810">
    <property type="entry name" value="PRK10518.1"/>
    <property type="match status" value="1"/>
</dbReference>
<keyword evidence="2" id="KW-0597">Phosphoprotein</keyword>
<evidence type="ECO:0000256" key="10">
    <source>
        <dbReference type="RuleBase" id="RU003946"/>
    </source>
</evidence>
<dbReference type="Gene3D" id="3.40.720.10">
    <property type="entry name" value="Alkaline Phosphatase, subunit A"/>
    <property type="match status" value="1"/>
</dbReference>
<evidence type="ECO:0000256" key="8">
    <source>
        <dbReference type="PIRSR" id="PIRSR601952-2"/>
    </source>
</evidence>
<feature type="binding site" evidence="8">
    <location>
        <position position="94"/>
    </location>
    <ligand>
        <name>Mg(2+)</name>
        <dbReference type="ChEBI" id="CHEBI:18420"/>
    </ligand>
</feature>
<proteinExistence type="inferred from homology"/>
<feature type="disulfide bond" evidence="9">
    <location>
        <begin position="327"/>
        <end position="377"/>
    </location>
</feature>
<dbReference type="GO" id="GO:0046872">
    <property type="term" value="F:metal ion binding"/>
    <property type="evidence" value="ECO:0007669"/>
    <property type="project" value="UniProtKB-KW"/>
</dbReference>
<organism evidence="11 12">
    <name type="scientific">Acinetobacter haemolyticus</name>
    <dbReference type="NCBI Taxonomy" id="29430"/>
    <lineage>
        <taxon>Bacteria</taxon>
        <taxon>Pseudomonadati</taxon>
        <taxon>Pseudomonadota</taxon>
        <taxon>Gammaproteobacteria</taxon>
        <taxon>Moraxellales</taxon>
        <taxon>Moraxellaceae</taxon>
        <taxon>Acinetobacter</taxon>
    </lineage>
</organism>
<feature type="binding site" evidence="8">
    <location>
        <position position="363"/>
    </location>
    <ligand>
        <name>Mg(2+)</name>
        <dbReference type="ChEBI" id="CHEBI:18420"/>
    </ligand>
</feature>
<keyword evidence="5 8" id="KW-0862">Zinc</keyword>
<gene>
    <name evidence="11" type="primary">phoA</name>
    <name evidence="11" type="ORF">GPS52_08895</name>
</gene>
<evidence type="ECO:0000256" key="7">
    <source>
        <dbReference type="PIRSR" id="PIRSR601952-1"/>
    </source>
</evidence>
<evidence type="ECO:0000256" key="3">
    <source>
        <dbReference type="ARBA" id="ARBA00022723"/>
    </source>
</evidence>
<comment type="cofactor">
    <cofactor evidence="8">
        <name>Mg(2+)</name>
        <dbReference type="ChEBI" id="CHEBI:18420"/>
    </cofactor>
    <text evidence="8">Binds 1 Mg(2+) ion.</text>
</comment>
<feature type="binding site" evidence="8">
    <location>
        <position position="410"/>
    </location>
    <ligand>
        <name>Zn(2+)</name>
        <dbReference type="ChEBI" id="CHEBI:29105"/>
        <label>2</label>
    </ligand>
</feature>
<dbReference type="AlphaFoldDB" id="A0A1L6KMT7"/>
<feature type="binding site" evidence="8">
    <location>
        <position position="195"/>
    </location>
    <ligand>
        <name>Mg(2+)</name>
        <dbReference type="ChEBI" id="CHEBI:18420"/>
    </ligand>
</feature>
<evidence type="ECO:0000256" key="6">
    <source>
        <dbReference type="ARBA" id="ARBA00022842"/>
    </source>
</evidence>
<feature type="disulfide bond" evidence="9">
    <location>
        <begin position="210"/>
        <end position="220"/>
    </location>
</feature>
<evidence type="ECO:0000313" key="11">
    <source>
        <dbReference type="EMBL" id="NAR73614.1"/>
    </source>
</evidence>
<dbReference type="InterPro" id="IPR018299">
    <property type="entry name" value="Alkaline_phosphatase_AS"/>
</dbReference>
<comment type="cofactor">
    <cofactor evidence="8">
        <name>Zn(2+)</name>
        <dbReference type="ChEBI" id="CHEBI:29105"/>
    </cofactor>
    <text evidence="8">Binds 2 Zn(2+) ions.</text>
</comment>
<evidence type="ECO:0000256" key="4">
    <source>
        <dbReference type="ARBA" id="ARBA00022801"/>
    </source>
</evidence>
<dbReference type="PANTHER" id="PTHR11596:SF5">
    <property type="entry name" value="ALKALINE PHOSPHATASE"/>
    <property type="match status" value="1"/>
</dbReference>
<feature type="binding site" evidence="8">
    <location>
        <position position="454"/>
    </location>
    <ligand>
        <name>Zn(2+)</name>
        <dbReference type="ChEBI" id="CHEBI:29105"/>
        <label>2</label>
    </ligand>
</feature>
<feature type="binding site" evidence="8">
    <location>
        <position position="94"/>
    </location>
    <ligand>
        <name>Zn(2+)</name>
        <dbReference type="ChEBI" id="CHEBI:29105"/>
        <label>2</label>
    </ligand>
</feature>
<feature type="binding site" evidence="8">
    <location>
        <position position="411"/>
    </location>
    <ligand>
        <name>Zn(2+)</name>
        <dbReference type="ChEBI" id="CHEBI:29105"/>
        <label>2</label>
    </ligand>
</feature>
<evidence type="ECO:0000256" key="5">
    <source>
        <dbReference type="ARBA" id="ARBA00022833"/>
    </source>
</evidence>
<dbReference type="PANTHER" id="PTHR11596">
    <property type="entry name" value="ALKALINE PHOSPHATASE"/>
    <property type="match status" value="1"/>
</dbReference>
<dbReference type="PROSITE" id="PS00123">
    <property type="entry name" value="ALKALINE_PHOSPHATASE"/>
    <property type="match status" value="1"/>
</dbReference>
<feature type="binding site" evidence="8">
    <location>
        <position position="372"/>
    </location>
    <ligand>
        <name>Zn(2+)</name>
        <dbReference type="ChEBI" id="CHEBI:29105"/>
        <label>2</label>
    </ligand>
</feature>
<keyword evidence="4 11" id="KW-0378">Hydrolase</keyword>
<dbReference type="SUPFAM" id="SSF53649">
    <property type="entry name" value="Alkaline phosphatase-like"/>
    <property type="match status" value="1"/>
</dbReference>
<feature type="active site" description="Phosphoserine intermediate" evidence="7">
    <location>
        <position position="144"/>
    </location>
</feature>
<evidence type="ECO:0000256" key="2">
    <source>
        <dbReference type="ARBA" id="ARBA00022553"/>
    </source>
</evidence>
<sequence length="496" mass="52837">MKLKPLLLPILITSLSFTACGGDDNNYSSSNQPLEKPKPPVTTPQFDGELLEAGANGNVSEFGGATRLKKERTQAMRESLSDKTVKHVILFIGDGTSDSEITAARNYAEGAAGYFKGLDVLPFTGSYTTYSLNKDGEVDYVTDSAASATAWASGIKTYNNALGLDIRGNHHATLLELAKKAGFATGNVTTTELQDATPAALVSHISARKCYGPNETTKRCPESALENGGLGSITEQLLTTRADVTLGGGKKTFYEVAKAGPFKDKTLLERAKLENYRIVEDLNSLKAVDSANQNQPLLGLFADGNLPVIWSGPVTQLNGHKKGAESCRDNSAFSVQTPRLAQMTEKAIELLSNNEKGFFLQVESGSIDKRNHAADPCGQIGETVQLDEAIQVALKFAKEHGETLIVVTGDHAHTSQIIPINGDSPGQTAALKTKDGVAMAINYGTAPEGSSQHHTGAQVRIAAYGPRAANVSGLLDQTDLFFIIRDALGIQQNVSR</sequence>
<dbReference type="OrthoDB" id="9794455at2"/>
<protein>
    <submittedName>
        <fullName evidence="11">Alkaline phosphatase</fullName>
        <ecNumber evidence="11">3.1.3.1</ecNumber>
    </submittedName>
</protein>
<dbReference type="InterPro" id="IPR001952">
    <property type="entry name" value="Alkaline_phosphatase"/>
</dbReference>
<feature type="binding site" evidence="8">
    <location>
        <position position="197"/>
    </location>
    <ligand>
        <name>Mg(2+)</name>
        <dbReference type="ChEBI" id="CHEBI:18420"/>
    </ligand>
</feature>
<dbReference type="EMBL" id="WTTO01000022">
    <property type="protein sequence ID" value="NAR73614.1"/>
    <property type="molecule type" value="Genomic_DNA"/>
</dbReference>
<reference evidence="11 12" key="1">
    <citation type="submission" date="2019-12" db="EMBL/GenBank/DDBJ databases">
        <title>Acinetobacter haemolyticus comparative genomics.</title>
        <authorList>
            <person name="Castro-Jaimes S."/>
            <person name="Bello-Lopez E."/>
            <person name="Velazquez-Acosta C."/>
            <person name="Volkow-Fernandez P."/>
            <person name="Lozano-Zarain P."/>
            <person name="Castillo Ramirez S."/>
            <person name="Cevallos M.A."/>
        </authorList>
    </citation>
    <scope>NUCLEOTIDE SEQUENCE [LARGE SCALE GENOMIC DNA]</scope>
    <source>
        <strain evidence="11 12">AN10</strain>
    </source>
</reference>
<keyword evidence="3 8" id="KW-0479">Metal-binding</keyword>
<dbReference type="KEGG" id="ahl:AHTJS_08365"/>
<dbReference type="InterPro" id="IPR017850">
    <property type="entry name" value="Alkaline_phosphatase_core_sf"/>
</dbReference>
<dbReference type="SMART" id="SM00098">
    <property type="entry name" value="alkPPc"/>
    <property type="match status" value="1"/>
</dbReference>
<accession>A0A1L6KMT7</accession>